<dbReference type="EMBL" id="CP001986">
    <property type="protein sequence ID" value="ADE72293.1"/>
    <property type="molecule type" value="Genomic_DNA"/>
</dbReference>
<keyword evidence="1" id="KW-1133">Transmembrane helix</keyword>
<organism evidence="2 3">
    <name type="scientific">Priestia megaterium (strain ATCC 12872 / QMB1551)</name>
    <name type="common">Bacillus megaterium</name>
    <dbReference type="NCBI Taxonomy" id="545693"/>
    <lineage>
        <taxon>Bacteria</taxon>
        <taxon>Bacillati</taxon>
        <taxon>Bacillota</taxon>
        <taxon>Bacilli</taxon>
        <taxon>Bacillales</taxon>
        <taxon>Bacillaceae</taxon>
        <taxon>Priestia</taxon>
    </lineage>
</organism>
<name>D5E3B8_PRIM1</name>
<dbReference type="AlphaFoldDB" id="D5E3B8"/>
<reference evidence="2 3" key="3">
    <citation type="journal article" date="2011" name="J. Bacteriol.">
        <title>Genome sequences of the biotechnologically important Bacillus megaterium strains QM B1551 and DSM319.</title>
        <authorList>
            <person name="Eppinger M."/>
            <person name="Bunk B."/>
            <person name="Johns M.A."/>
            <person name="Edirisinghe J.N."/>
            <person name="Kutumbaka K.K."/>
            <person name="Koenig S.S."/>
            <person name="Huot Creasy H."/>
            <person name="Rosovitz M.J."/>
            <person name="Riley D.R."/>
            <person name="Daugherty S."/>
            <person name="Martin M."/>
            <person name="Elbourne L.D."/>
            <person name="Paulsen I."/>
            <person name="Biedendieck R."/>
            <person name="Braun C."/>
            <person name="Grayburn S."/>
            <person name="Dhingra S."/>
            <person name="Lukyanchuk V."/>
            <person name="Ball B."/>
            <person name="Ul-Qamar R."/>
            <person name="Seibel J."/>
            <person name="Bremer E."/>
            <person name="Jahn D."/>
            <person name="Ravel J."/>
            <person name="Vary P.S."/>
        </authorList>
    </citation>
    <scope>NUCLEOTIDE SEQUENCE [LARGE SCALE GENOMIC DNA]</scope>
    <source>
        <strain evidence="3">ATCC 12872 / QMB1551</strain>
        <plasmid evidence="2">pBM300</plasmid>
    </source>
</reference>
<dbReference type="HOGENOM" id="CLU_3265804_0_0_9"/>
<gene>
    <name evidence="2" type="ordered locus">BMQ_pBM30030</name>
</gene>
<reference evidence="2 3" key="1">
    <citation type="journal article" date="2005" name="Appl. Environ. Microbiol.">
        <title>Molecular characterization of plasmid pBM300 from Bacillus megaterium QM B1551.</title>
        <authorList>
            <person name="Kunnimalaiyaan M."/>
            <person name="Vary P.S."/>
        </authorList>
    </citation>
    <scope>NUCLEOTIDE SEQUENCE [LARGE SCALE GENOMIC DNA]</scope>
    <source>
        <strain evidence="3">ATCC 12872 / QMB1551</strain>
        <plasmid evidence="2">pBM300</plasmid>
    </source>
</reference>
<evidence type="ECO:0000313" key="2">
    <source>
        <dbReference type="EMBL" id="ADE72293.1"/>
    </source>
</evidence>
<proteinExistence type="predicted"/>
<dbReference type="KEGG" id="bmq:BMQ_pBM30030"/>
<geneLocation type="plasmid" evidence="2 3">
    <name>pBM300</name>
</geneLocation>
<dbReference type="Proteomes" id="UP000000935">
    <property type="component" value="Plasmid pBM300"/>
</dbReference>
<keyword evidence="2" id="KW-0614">Plasmid</keyword>
<accession>D5E3B8</accession>
<sequence>MKFYSYRQVTYMIISEYNNIGLYFALSIKFMALESLYFVFF</sequence>
<reference key="2">
    <citation type="submission" date="2010-04" db="EMBL/GenBank/DDBJ databases">
        <title>Genome sequences of the industrial vitamin B12-producers B. megaterium QM B1551 and DSM319 reveal new insights into the Bacillus genome evolution and pan-genome structure.</title>
        <authorList>
            <person name="Eppinger M."/>
            <person name="Bunk B."/>
            <person name="Johns M.A."/>
            <person name="Edirisinghe J.N."/>
            <person name="Kutumbaka K.K."/>
            <person name="Riley D.R."/>
            <person name="Creasy H.H."/>
            <person name="Koenig S.S.K."/>
            <person name="Galens K."/>
            <person name="Orvis J."/>
            <person name="Creasy T."/>
            <person name="Biedendieck R."/>
            <person name="Braun C."/>
            <person name="Grayburn S."/>
            <person name="Jahn D."/>
            <person name="Ravel J."/>
            <person name="Vary P.S."/>
        </authorList>
    </citation>
    <scope>NUCLEOTIDE SEQUENCE</scope>
    <source>
        <strain>QM B1551</strain>
    </source>
</reference>
<evidence type="ECO:0000313" key="3">
    <source>
        <dbReference type="Proteomes" id="UP000000935"/>
    </source>
</evidence>
<keyword evidence="1" id="KW-0472">Membrane</keyword>
<evidence type="ECO:0000256" key="1">
    <source>
        <dbReference type="SAM" id="Phobius"/>
    </source>
</evidence>
<feature type="transmembrane region" description="Helical" evidence="1">
    <location>
        <begin position="20"/>
        <end position="40"/>
    </location>
</feature>
<protein>
    <submittedName>
        <fullName evidence="2">Uncharacterized protein</fullName>
    </submittedName>
</protein>
<keyword evidence="3" id="KW-1185">Reference proteome</keyword>
<keyword evidence="1" id="KW-0812">Transmembrane</keyword>